<feature type="compositionally biased region" description="Pro residues" evidence="4">
    <location>
        <begin position="682"/>
        <end position="699"/>
    </location>
</feature>
<dbReference type="Pfam" id="PF24681">
    <property type="entry name" value="Kelch_KLHDC2_KLHL20_DRC7"/>
    <property type="match status" value="1"/>
</dbReference>
<evidence type="ECO:0000256" key="3">
    <source>
        <dbReference type="ARBA" id="ARBA00023203"/>
    </source>
</evidence>
<evidence type="ECO:0000256" key="2">
    <source>
        <dbReference type="ARBA" id="ARBA00022737"/>
    </source>
</evidence>
<evidence type="ECO:0000256" key="1">
    <source>
        <dbReference type="ARBA" id="ARBA00022441"/>
    </source>
</evidence>
<dbReference type="PANTHER" id="PTHR24412:SF35">
    <property type="entry name" value="ACTIN-BINDING PROTEIN IPP"/>
    <property type="match status" value="1"/>
</dbReference>
<keyword evidence="1" id="KW-0880">Kelch repeat</keyword>
<dbReference type="InterPro" id="IPR006652">
    <property type="entry name" value="Kelch_1"/>
</dbReference>
<comment type="caution">
    <text evidence="6">The sequence shown here is derived from an EMBL/GenBank/DDBJ whole genome shotgun (WGS) entry which is preliminary data.</text>
</comment>
<dbReference type="Gene3D" id="1.25.40.420">
    <property type="match status" value="1"/>
</dbReference>
<name>A0A8S4DCI7_PLUXY</name>
<accession>A0A8S4DCI7</accession>
<dbReference type="InterPro" id="IPR011705">
    <property type="entry name" value="BACK"/>
</dbReference>
<evidence type="ECO:0000313" key="7">
    <source>
        <dbReference type="Proteomes" id="UP000653454"/>
    </source>
</evidence>
<sequence>MSNDVYEKCGNTGHTEGARPYKCRDYPSKMSTNLHHFKRDGRFCDIDLISGSTKVKAHRVVLAASCAYFDAMFSVGLQESQKGHVSLPSVPPDILPLIIDFIYTGEVLIDKATVQHLMIAADMLQLRELVRGCGEYLKRELHPSNCLGIFRFAEAHNCTELAEEALAHAQSNWNKVVSGEELLELPLPQLTTLISSELLSVDSEAEVLYPALRWLEHDPTCRRRHCFEVLSHIRLPLISPQVLDEALKNVQDPSIAVALKTVRVDMKTGRGALVALGAEPRARARRVLLVAGGSCHDPAARPPNNADNFLASVLKFDLHKREWSEVCPMRIARIQPGVAALGARLYAVGGEQGSQILANGEVYDPQTDTWTDIAPMNEARSEFSLIAWNGQLHAFGGWVGSDMGASIEVYDPMLDEWTLSGRMPEPRFGMGVVHFEGLIYVVGGCTHTRRHTRDLLCYHPASRQWRSLTPMRYARSQAAAVVLNNYLYVIGGNAPRRTVLSSVERYSFDDWRSLTPMRYARSQAAAVVLNNYLYVIGGNAPRRTVLSSVERYSFDDQSWEEVTPLRTGRAGCAAGGGEGLLVVAGGDSEGGGGGSAFYRARTTLPTVELLDVAHGGTWQGLLVVAGGDSEGGGGGSAFYRARTTLPTVELLDVAHGGTWQVGAGGSPAAALARGGRRRAALTPPPRLVSVPRAPPAPPPHAHREHGHSRTVLEAALRTSDVLLWHCGAAAG</sequence>
<dbReference type="InterPro" id="IPR000210">
    <property type="entry name" value="BTB/POZ_dom"/>
</dbReference>
<evidence type="ECO:0000259" key="5">
    <source>
        <dbReference type="PROSITE" id="PS50097"/>
    </source>
</evidence>
<evidence type="ECO:0000256" key="4">
    <source>
        <dbReference type="SAM" id="MobiDB-lite"/>
    </source>
</evidence>
<reference evidence="6" key="1">
    <citation type="submission" date="2020-11" db="EMBL/GenBank/DDBJ databases">
        <authorList>
            <person name="Whiteford S."/>
        </authorList>
    </citation>
    <scope>NUCLEOTIDE SEQUENCE</scope>
</reference>
<dbReference type="SMART" id="SM00875">
    <property type="entry name" value="BACK"/>
    <property type="match status" value="1"/>
</dbReference>
<dbReference type="PROSITE" id="PS50097">
    <property type="entry name" value="BTB"/>
    <property type="match status" value="1"/>
</dbReference>
<keyword evidence="7" id="KW-1185">Reference proteome</keyword>
<dbReference type="GO" id="GO:0003779">
    <property type="term" value="F:actin binding"/>
    <property type="evidence" value="ECO:0007669"/>
    <property type="project" value="UniProtKB-KW"/>
</dbReference>
<feature type="region of interest" description="Disordered" evidence="4">
    <location>
        <begin position="665"/>
        <end position="708"/>
    </location>
</feature>
<dbReference type="Proteomes" id="UP000653454">
    <property type="component" value="Unassembled WGS sequence"/>
</dbReference>
<dbReference type="AlphaFoldDB" id="A0A8S4DCI7"/>
<evidence type="ECO:0000313" key="6">
    <source>
        <dbReference type="EMBL" id="CAG9096591.1"/>
    </source>
</evidence>
<protein>
    <submittedName>
        <fullName evidence="6">(diamondback moth) hypothetical protein</fullName>
    </submittedName>
</protein>
<keyword evidence="3" id="KW-0009">Actin-binding</keyword>
<dbReference type="SUPFAM" id="SSF54695">
    <property type="entry name" value="POZ domain"/>
    <property type="match status" value="1"/>
</dbReference>
<dbReference type="EMBL" id="CAJHNJ030000004">
    <property type="protein sequence ID" value="CAG9096591.1"/>
    <property type="molecule type" value="Genomic_DNA"/>
</dbReference>
<keyword evidence="2" id="KW-0677">Repeat</keyword>
<dbReference type="Gene3D" id="2.120.10.80">
    <property type="entry name" value="Kelch-type beta propeller"/>
    <property type="match status" value="2"/>
</dbReference>
<feature type="domain" description="BTB" evidence="5">
    <location>
        <begin position="44"/>
        <end position="111"/>
    </location>
</feature>
<dbReference type="FunFam" id="1.25.40.420:FF:000001">
    <property type="entry name" value="Kelch-like family member 12"/>
    <property type="match status" value="1"/>
</dbReference>
<dbReference type="Pfam" id="PF01344">
    <property type="entry name" value="Kelch_1"/>
    <property type="match status" value="1"/>
</dbReference>
<dbReference type="PANTHER" id="PTHR24412">
    <property type="entry name" value="KELCH PROTEIN"/>
    <property type="match status" value="1"/>
</dbReference>
<organism evidence="6 7">
    <name type="scientific">Plutella xylostella</name>
    <name type="common">Diamondback moth</name>
    <name type="synonym">Plutella maculipennis</name>
    <dbReference type="NCBI Taxonomy" id="51655"/>
    <lineage>
        <taxon>Eukaryota</taxon>
        <taxon>Metazoa</taxon>
        <taxon>Ecdysozoa</taxon>
        <taxon>Arthropoda</taxon>
        <taxon>Hexapoda</taxon>
        <taxon>Insecta</taxon>
        <taxon>Pterygota</taxon>
        <taxon>Neoptera</taxon>
        <taxon>Endopterygota</taxon>
        <taxon>Lepidoptera</taxon>
        <taxon>Glossata</taxon>
        <taxon>Ditrysia</taxon>
        <taxon>Yponomeutoidea</taxon>
        <taxon>Plutellidae</taxon>
        <taxon>Plutella</taxon>
    </lineage>
</organism>
<dbReference type="InterPro" id="IPR015915">
    <property type="entry name" value="Kelch-typ_b-propeller"/>
</dbReference>
<dbReference type="Pfam" id="PF00651">
    <property type="entry name" value="BTB"/>
    <property type="match status" value="1"/>
</dbReference>
<proteinExistence type="predicted"/>
<dbReference type="InterPro" id="IPR011333">
    <property type="entry name" value="SKP1/BTB/POZ_sf"/>
</dbReference>
<dbReference type="SMART" id="SM00225">
    <property type="entry name" value="BTB"/>
    <property type="match status" value="1"/>
</dbReference>
<dbReference type="SMART" id="SM00612">
    <property type="entry name" value="Kelch"/>
    <property type="match status" value="6"/>
</dbReference>
<dbReference type="Gene3D" id="3.30.710.10">
    <property type="entry name" value="Potassium Channel Kv1.1, Chain A"/>
    <property type="match status" value="1"/>
</dbReference>
<dbReference type="Pfam" id="PF07707">
    <property type="entry name" value="BACK"/>
    <property type="match status" value="1"/>
</dbReference>
<gene>
    <name evidence="6" type="ORF">PLXY2_LOCUS1739</name>
</gene>
<dbReference type="SUPFAM" id="SSF117281">
    <property type="entry name" value="Kelch motif"/>
    <property type="match status" value="2"/>
</dbReference>